<dbReference type="OrthoDB" id="419317at2759"/>
<reference evidence="4" key="1">
    <citation type="submission" date="2006-10" db="EMBL/GenBank/DDBJ databases">
        <authorList>
            <person name="Amadeo P."/>
            <person name="Zhao Q."/>
            <person name="Wortman J."/>
            <person name="Fraser-Liggett C."/>
            <person name="Carlton J."/>
        </authorList>
    </citation>
    <scope>NUCLEOTIDE SEQUENCE</scope>
    <source>
        <strain evidence="4">G3</strain>
    </source>
</reference>
<keyword evidence="1" id="KW-0227">DNA damage</keyword>
<evidence type="ECO:0000256" key="1">
    <source>
        <dbReference type="RuleBase" id="RU367049"/>
    </source>
</evidence>
<dbReference type="InParanoid" id="A2DH54"/>
<dbReference type="GO" id="GO:0005829">
    <property type="term" value="C:cytosol"/>
    <property type="evidence" value="ECO:0000318"/>
    <property type="project" value="GO_Central"/>
</dbReference>
<dbReference type="Pfam" id="PF00627">
    <property type="entry name" value="UBA"/>
    <property type="match status" value="1"/>
</dbReference>
<dbReference type="GO" id="GO:0043161">
    <property type="term" value="P:proteasome-mediated ubiquitin-dependent protein catabolic process"/>
    <property type="evidence" value="ECO:0000318"/>
    <property type="project" value="GO_Central"/>
</dbReference>
<dbReference type="GO" id="GO:0031593">
    <property type="term" value="F:polyubiquitin modification-dependent protein binding"/>
    <property type="evidence" value="ECO:0000318"/>
    <property type="project" value="GO_Central"/>
</dbReference>
<dbReference type="STRING" id="5722.A2DH54"/>
<evidence type="ECO:0000313" key="5">
    <source>
        <dbReference type="Proteomes" id="UP000001542"/>
    </source>
</evidence>
<comment type="function">
    <text evidence="1">Multiubiquitin chain receptor involved in modulation of proteasomal degradation. Involved in nucleotide excision repair.</text>
</comment>
<name>A2DH54_TRIV3</name>
<dbReference type="GO" id="GO:0070628">
    <property type="term" value="F:proteasome binding"/>
    <property type="evidence" value="ECO:0000318"/>
    <property type="project" value="GO_Central"/>
</dbReference>
<accession>A2DH54</accession>
<keyword evidence="1" id="KW-0539">Nucleus</keyword>
<feature type="domain" description="UBA" evidence="3">
    <location>
        <begin position="187"/>
        <end position="228"/>
    </location>
</feature>
<evidence type="ECO:0000256" key="2">
    <source>
        <dbReference type="SAM" id="MobiDB-lite"/>
    </source>
</evidence>
<dbReference type="FunFam" id="1.10.8.10:FF:000002">
    <property type="entry name" value="UV excision repair protein RAD23 homolog"/>
    <property type="match status" value="1"/>
</dbReference>
<dbReference type="EMBL" id="DS113199">
    <property type="protein sequence ID" value="EAY20364.1"/>
    <property type="molecule type" value="Genomic_DNA"/>
</dbReference>
<dbReference type="PRINTS" id="PR01839">
    <property type="entry name" value="RAD23PROTEIN"/>
</dbReference>
<dbReference type="CDD" id="cd14281">
    <property type="entry name" value="UBA2_Rad23_like"/>
    <property type="match status" value="1"/>
</dbReference>
<dbReference type="InterPro" id="IPR029071">
    <property type="entry name" value="Ubiquitin-like_domsf"/>
</dbReference>
<keyword evidence="5" id="KW-1185">Reference proteome</keyword>
<evidence type="ECO:0000259" key="3">
    <source>
        <dbReference type="PROSITE" id="PS50030"/>
    </source>
</evidence>
<dbReference type="SMART" id="SM00165">
    <property type="entry name" value="UBA"/>
    <property type="match status" value="2"/>
</dbReference>
<comment type="subcellular location">
    <subcellularLocation>
        <location evidence="1">Nucleus</location>
    </subcellularLocation>
    <subcellularLocation>
        <location evidence="1">Cytoplasm</location>
    </subcellularLocation>
</comment>
<dbReference type="GO" id="GO:0043130">
    <property type="term" value="F:ubiquitin binding"/>
    <property type="evidence" value="ECO:0000318"/>
    <property type="project" value="GO_Central"/>
</dbReference>
<dbReference type="CDD" id="cd14306">
    <property type="entry name" value="UBA_VP13D"/>
    <property type="match status" value="1"/>
</dbReference>
<dbReference type="GO" id="GO:0003684">
    <property type="term" value="F:damaged DNA binding"/>
    <property type="evidence" value="ECO:0007669"/>
    <property type="project" value="UniProtKB-UniRule"/>
</dbReference>
<keyword evidence="1" id="KW-0234">DNA repair</keyword>
<dbReference type="GO" id="GO:0006289">
    <property type="term" value="P:nucleotide-excision repair"/>
    <property type="evidence" value="ECO:0007669"/>
    <property type="project" value="UniProtKB-UniRule"/>
</dbReference>
<dbReference type="PROSITE" id="PS50030">
    <property type="entry name" value="UBA"/>
    <property type="match status" value="2"/>
</dbReference>
<dbReference type="GO" id="GO:0005654">
    <property type="term" value="C:nucleoplasm"/>
    <property type="evidence" value="ECO:0000318"/>
    <property type="project" value="GO_Central"/>
</dbReference>
<proteinExistence type="inferred from homology"/>
<dbReference type="SUPFAM" id="SSF46934">
    <property type="entry name" value="UBA-like"/>
    <property type="match status" value="2"/>
</dbReference>
<sequence length="231" mass="26326">MTTGKDIELDCTPYQSIYETKTKLADVLSSNVDDLQIIFRAVPVDNSKCFKDLDITSGPALFFVSISNTHKQVEKPHKSASSRSNQKNDRKYQYLPPREPFYQPREEKVQNMIAILQELGFEKEMCAEALKAASYNCDRAAEYLLANSIPCDVCQDVDTLCEQRNKVCQEAVEQNVGDYSAKLEQLSPDQREAIKRLEANGFEKHLVIQVYYACEFNEENALNILSNMDTQ</sequence>
<dbReference type="PANTHER" id="PTHR10621:SF0">
    <property type="entry name" value="UV EXCISION REPAIR PROTEIN RAD23"/>
    <property type="match status" value="1"/>
</dbReference>
<dbReference type="SUPFAM" id="SSF54236">
    <property type="entry name" value="Ubiquitin-like"/>
    <property type="match status" value="1"/>
</dbReference>
<keyword evidence="1" id="KW-0963">Cytoplasm</keyword>
<protein>
    <recommendedName>
        <fullName evidence="1">UV excision repair protein RAD23</fullName>
    </recommendedName>
</protein>
<dbReference type="PANTHER" id="PTHR10621">
    <property type="entry name" value="UV EXCISION REPAIR PROTEIN RAD23"/>
    <property type="match status" value="1"/>
</dbReference>
<organism evidence="4 5">
    <name type="scientific">Trichomonas vaginalis (strain ATCC PRA-98 / G3)</name>
    <dbReference type="NCBI Taxonomy" id="412133"/>
    <lineage>
        <taxon>Eukaryota</taxon>
        <taxon>Metamonada</taxon>
        <taxon>Parabasalia</taxon>
        <taxon>Trichomonadida</taxon>
        <taxon>Trichomonadidae</taxon>
        <taxon>Trichomonas</taxon>
    </lineage>
</organism>
<feature type="domain" description="UBA" evidence="3">
    <location>
        <begin position="104"/>
        <end position="147"/>
    </location>
</feature>
<dbReference type="AlphaFoldDB" id="A2DH54"/>
<dbReference type="FunFam" id="1.10.8.10:FF:000209">
    <property type="entry name" value="UBA/TS-N domain containing protein"/>
    <property type="match status" value="1"/>
</dbReference>
<comment type="similarity">
    <text evidence="1">Belongs to the RAD23 family.</text>
</comment>
<evidence type="ECO:0000313" key="4">
    <source>
        <dbReference type="EMBL" id="EAY20364.1"/>
    </source>
</evidence>
<feature type="region of interest" description="Disordered" evidence="2">
    <location>
        <begin position="73"/>
        <end position="97"/>
    </location>
</feature>
<dbReference type="VEuPathDB" id="TrichDB:TVAG_193400"/>
<dbReference type="InterPro" id="IPR015940">
    <property type="entry name" value="UBA"/>
</dbReference>
<dbReference type="RefSeq" id="XP_001581350.1">
    <property type="nucleotide sequence ID" value="XM_001581300.1"/>
</dbReference>
<dbReference type="Proteomes" id="UP000001542">
    <property type="component" value="Unassembled WGS sequence"/>
</dbReference>
<dbReference type="KEGG" id="tva:5465901"/>
<gene>
    <name evidence="4" type="ORF">TVAG_193400</name>
</gene>
<reference evidence="4" key="2">
    <citation type="journal article" date="2007" name="Science">
        <title>Draft genome sequence of the sexually transmitted pathogen Trichomonas vaginalis.</title>
        <authorList>
            <person name="Carlton J.M."/>
            <person name="Hirt R.P."/>
            <person name="Silva J.C."/>
            <person name="Delcher A.L."/>
            <person name="Schatz M."/>
            <person name="Zhao Q."/>
            <person name="Wortman J.R."/>
            <person name="Bidwell S.L."/>
            <person name="Alsmark U.C.M."/>
            <person name="Besteiro S."/>
            <person name="Sicheritz-Ponten T."/>
            <person name="Noel C.J."/>
            <person name="Dacks J.B."/>
            <person name="Foster P.G."/>
            <person name="Simillion C."/>
            <person name="Van de Peer Y."/>
            <person name="Miranda-Saavedra D."/>
            <person name="Barton G.J."/>
            <person name="Westrop G.D."/>
            <person name="Mueller S."/>
            <person name="Dessi D."/>
            <person name="Fiori P.L."/>
            <person name="Ren Q."/>
            <person name="Paulsen I."/>
            <person name="Zhang H."/>
            <person name="Bastida-Corcuera F.D."/>
            <person name="Simoes-Barbosa A."/>
            <person name="Brown M.T."/>
            <person name="Hayes R.D."/>
            <person name="Mukherjee M."/>
            <person name="Okumura C.Y."/>
            <person name="Schneider R."/>
            <person name="Smith A.J."/>
            <person name="Vanacova S."/>
            <person name="Villalvazo M."/>
            <person name="Haas B.J."/>
            <person name="Pertea M."/>
            <person name="Feldblyum T.V."/>
            <person name="Utterback T.R."/>
            <person name="Shu C.L."/>
            <person name="Osoegawa K."/>
            <person name="de Jong P.J."/>
            <person name="Hrdy I."/>
            <person name="Horvathova L."/>
            <person name="Zubacova Z."/>
            <person name="Dolezal P."/>
            <person name="Malik S.B."/>
            <person name="Logsdon J.M. Jr."/>
            <person name="Henze K."/>
            <person name="Gupta A."/>
            <person name="Wang C.C."/>
            <person name="Dunne R.L."/>
            <person name="Upcroft J.A."/>
            <person name="Upcroft P."/>
            <person name="White O."/>
            <person name="Salzberg S.L."/>
            <person name="Tang P."/>
            <person name="Chiu C.-H."/>
            <person name="Lee Y.-S."/>
            <person name="Embley T.M."/>
            <person name="Coombs G.H."/>
            <person name="Mottram J.C."/>
            <person name="Tachezy J."/>
            <person name="Fraser-Liggett C.M."/>
            <person name="Johnson P.J."/>
        </authorList>
    </citation>
    <scope>NUCLEOTIDE SEQUENCE [LARGE SCALE GENOMIC DNA]</scope>
    <source>
        <strain evidence="4">G3</strain>
    </source>
</reference>
<dbReference type="InterPro" id="IPR004806">
    <property type="entry name" value="Rad23"/>
</dbReference>
<dbReference type="InterPro" id="IPR009060">
    <property type="entry name" value="UBA-like_sf"/>
</dbReference>
<dbReference type="Gene3D" id="3.10.20.90">
    <property type="entry name" value="Phosphatidylinositol 3-kinase Catalytic Subunit, Chain A, domain 1"/>
    <property type="match status" value="1"/>
</dbReference>
<dbReference type="Gene3D" id="1.10.8.10">
    <property type="entry name" value="DNA helicase RuvA subunit, C-terminal domain"/>
    <property type="match status" value="2"/>
</dbReference>
<dbReference type="InterPro" id="IPR041969">
    <property type="entry name" value="VP13D_UBA"/>
</dbReference>
<dbReference type="VEuPathDB" id="TrichDB:TVAGG3_0341020"/>
<dbReference type="SMR" id="A2DH54"/>